<keyword evidence="5" id="KW-1185">Reference proteome</keyword>
<reference evidence="3 4" key="1">
    <citation type="submission" date="2020-07" db="EMBL/GenBank/DDBJ databases">
        <title>Sequencing the genomes of 1000 actinobacteria strains.</title>
        <authorList>
            <person name="Klenk H.-P."/>
        </authorList>
    </citation>
    <scope>NUCLEOTIDE SEQUENCE [LARGE SCALE GENOMIC DNA]</scope>
    <source>
        <strain evidence="3 4">DSM 24482</strain>
    </source>
</reference>
<feature type="compositionally biased region" description="Low complexity" evidence="1">
    <location>
        <begin position="166"/>
        <end position="212"/>
    </location>
</feature>
<protein>
    <submittedName>
        <fullName evidence="3">Uncharacterized protein</fullName>
    </submittedName>
</protein>
<evidence type="ECO:0000313" key="2">
    <source>
        <dbReference type="EMBL" id="GIG32234.1"/>
    </source>
</evidence>
<dbReference type="AlphaFoldDB" id="A0A7Y9FGM7"/>
<feature type="compositionally biased region" description="Low complexity" evidence="1">
    <location>
        <begin position="244"/>
        <end position="257"/>
    </location>
</feature>
<reference evidence="2 5" key="2">
    <citation type="submission" date="2021-01" db="EMBL/GenBank/DDBJ databases">
        <title>Whole genome shotgun sequence of Cellulomonas oligotrophica NBRC 109435.</title>
        <authorList>
            <person name="Komaki H."/>
            <person name="Tamura T."/>
        </authorList>
    </citation>
    <scope>NUCLEOTIDE SEQUENCE [LARGE SCALE GENOMIC DNA]</scope>
    <source>
        <strain evidence="2 5">NBRC 109435</strain>
    </source>
</reference>
<evidence type="ECO:0000256" key="1">
    <source>
        <dbReference type="SAM" id="MobiDB-lite"/>
    </source>
</evidence>
<name>A0A7Y9FGM7_9CELL</name>
<dbReference type="Proteomes" id="UP000577956">
    <property type="component" value="Unassembled WGS sequence"/>
</dbReference>
<dbReference type="EMBL" id="BONN01000003">
    <property type="protein sequence ID" value="GIG32234.1"/>
    <property type="molecule type" value="Genomic_DNA"/>
</dbReference>
<evidence type="ECO:0000313" key="3">
    <source>
        <dbReference type="EMBL" id="NYD86980.1"/>
    </source>
</evidence>
<dbReference type="Proteomes" id="UP000618382">
    <property type="component" value="Unassembled WGS sequence"/>
</dbReference>
<evidence type="ECO:0000313" key="5">
    <source>
        <dbReference type="Proteomes" id="UP000618382"/>
    </source>
</evidence>
<feature type="compositionally biased region" description="Basic and acidic residues" evidence="1">
    <location>
        <begin position="213"/>
        <end position="243"/>
    </location>
</feature>
<evidence type="ECO:0000313" key="4">
    <source>
        <dbReference type="Proteomes" id="UP000577956"/>
    </source>
</evidence>
<feature type="region of interest" description="Disordered" evidence="1">
    <location>
        <begin position="154"/>
        <end position="288"/>
    </location>
</feature>
<gene>
    <name evidence="3" type="ORF">BKA21_002529</name>
    <name evidence="2" type="ORF">Col01nite_13930</name>
</gene>
<dbReference type="EMBL" id="JACCBK010000001">
    <property type="protein sequence ID" value="NYD86980.1"/>
    <property type="molecule type" value="Genomic_DNA"/>
</dbReference>
<comment type="caution">
    <text evidence="3">The sequence shown here is derived from an EMBL/GenBank/DDBJ whole genome shotgun (WGS) entry which is preliminary data.</text>
</comment>
<sequence length="358" mass="37927">MGAWEDAVDDLYGGPLGDFVARRDAAARAARTAGDRDLAARVAALRKPTVAAWAVNLLVRDDPSLADQVRAVGEGLREAERTLDGPALRELTTQRRKLVAGLAQQARRLASAAGQKVSDAAAQEVERTLTAALLDPAAAQAVTSGALTHAQEHVGFGATPDTPDPDGAARAGSASQAGADAAPGRRAVTDDATAPDRAATPAAVPAGRPATPRTDDATARRAEQERVRAERDRERAERERARAAEALAAAEDTLAQARTRHDDAARADQDARRDLEDAQRASEEAYRAEEELVRALADVRRRLAEARSALPRADERLVAAQQHARQQEKAVRAAQRTLDRAASAADRARARAYGAEGV</sequence>
<accession>A0A7Y9FGM7</accession>
<feature type="compositionally biased region" description="Basic and acidic residues" evidence="1">
    <location>
        <begin position="259"/>
        <end position="288"/>
    </location>
</feature>
<proteinExistence type="predicted"/>
<dbReference type="RefSeq" id="WP_140459458.1">
    <property type="nucleotide sequence ID" value="NZ_BAABFI010000008.1"/>
</dbReference>
<organism evidence="3 4">
    <name type="scientific">Cellulomonas oligotrophica</name>
    <dbReference type="NCBI Taxonomy" id="931536"/>
    <lineage>
        <taxon>Bacteria</taxon>
        <taxon>Bacillati</taxon>
        <taxon>Actinomycetota</taxon>
        <taxon>Actinomycetes</taxon>
        <taxon>Micrococcales</taxon>
        <taxon>Cellulomonadaceae</taxon>
        <taxon>Cellulomonas</taxon>
    </lineage>
</organism>